<reference evidence="1" key="1">
    <citation type="submission" date="2025-02" db="EMBL/GenBank/DDBJ databases">
        <authorList>
            <consortium name="NCBI Genome Project"/>
        </authorList>
    </citation>
    <scope>NUCLEOTIDE SEQUENCE</scope>
</reference>
<name>A0AAJ8E4U5_ASPNG</name>
<gene>
    <name evidence="1" type="ORF">An09g05470</name>
</gene>
<protein>
    <submittedName>
        <fullName evidence="1">Uncharacterized protein</fullName>
    </submittedName>
</protein>
<proteinExistence type="predicted"/>
<reference evidence="1" key="2">
    <citation type="submission" date="2025-08" db="UniProtKB">
        <authorList>
            <consortium name="RefSeq"/>
        </authorList>
    </citation>
    <scope>IDENTIFICATION</scope>
</reference>
<evidence type="ECO:0000313" key="1">
    <source>
        <dbReference type="RefSeq" id="XP_059606951.1"/>
    </source>
</evidence>
<dbReference type="RefSeq" id="XP_059606951.1">
    <property type="nucleotide sequence ID" value="XM_059749835.1"/>
</dbReference>
<dbReference type="GeneID" id="84592062"/>
<sequence length="184" mass="20311">MAQARMWHGGVRILPMQNGRASKEPHEIKCPGGENFQGRTGQACDVPMLTCTAELKGRKNILMSLGFGLVWTVDRQKCTGDITLGSCVHTTHNKKHSMPKPLALESIIGKHQKPLNNKGCCVPHGRYYWVMATPPLASSQTPADWNHCSPDPPLLFQFSFSTYEVLTSPPPLSFPPYPTTSPKD</sequence>
<dbReference type="KEGG" id="ang:An09g05470"/>
<dbReference type="VEuPathDB" id="FungiDB:An09g05470"/>
<dbReference type="AlphaFoldDB" id="A0AAJ8E4U5"/>
<organism evidence="1">
    <name type="scientific">Aspergillus niger</name>
    <dbReference type="NCBI Taxonomy" id="5061"/>
    <lineage>
        <taxon>Eukaryota</taxon>
        <taxon>Fungi</taxon>
        <taxon>Dikarya</taxon>
        <taxon>Ascomycota</taxon>
        <taxon>Pezizomycotina</taxon>
        <taxon>Eurotiomycetes</taxon>
        <taxon>Eurotiomycetidae</taxon>
        <taxon>Eurotiales</taxon>
        <taxon>Aspergillaceae</taxon>
        <taxon>Aspergillus</taxon>
        <taxon>Aspergillus subgen. Circumdati</taxon>
    </lineage>
</organism>
<accession>A0AAJ8E4U5</accession>